<dbReference type="EMBL" id="HBUF01095117">
    <property type="protein sequence ID" value="CAG6636661.1"/>
    <property type="molecule type" value="Transcribed_RNA"/>
</dbReference>
<evidence type="ECO:0000256" key="2">
    <source>
        <dbReference type="ARBA" id="ARBA00023242"/>
    </source>
</evidence>
<evidence type="ECO:0000313" key="5">
    <source>
        <dbReference type="EMBL" id="CAG6636662.1"/>
    </source>
</evidence>
<organism evidence="5">
    <name type="scientific">Cacopsylla melanoneura</name>
    <dbReference type="NCBI Taxonomy" id="428564"/>
    <lineage>
        <taxon>Eukaryota</taxon>
        <taxon>Metazoa</taxon>
        <taxon>Ecdysozoa</taxon>
        <taxon>Arthropoda</taxon>
        <taxon>Hexapoda</taxon>
        <taxon>Insecta</taxon>
        <taxon>Pterygota</taxon>
        <taxon>Neoptera</taxon>
        <taxon>Paraneoptera</taxon>
        <taxon>Hemiptera</taxon>
        <taxon>Sternorrhyncha</taxon>
        <taxon>Psylloidea</taxon>
        <taxon>Psyllidae</taxon>
        <taxon>Psyllinae</taxon>
        <taxon>Cacopsylla</taxon>
    </lineage>
</organism>
<feature type="compositionally biased region" description="Low complexity" evidence="3">
    <location>
        <begin position="814"/>
        <end position="851"/>
    </location>
</feature>
<feature type="domain" description="ELYS-like" evidence="4">
    <location>
        <begin position="282"/>
        <end position="481"/>
    </location>
</feature>
<dbReference type="InterPro" id="IPR052620">
    <property type="entry name" value="ELYS/MEL-28_NucAsmblyFactor"/>
</dbReference>
<feature type="compositionally biased region" description="Polar residues" evidence="3">
    <location>
        <begin position="857"/>
        <end position="879"/>
    </location>
</feature>
<dbReference type="InterPro" id="IPR025151">
    <property type="entry name" value="ELYS_dom"/>
</dbReference>
<proteinExistence type="predicted"/>
<evidence type="ECO:0000256" key="1">
    <source>
        <dbReference type="ARBA" id="ARBA00004123"/>
    </source>
</evidence>
<sequence>MCLLESEIVCVSHLGVHEKLVKLMTHGRASCLLAPEQYFNFAVRLHLQPLFMEPLTVYHRLEEYSQEDQRKFLLSLLFDLLDDFEFKCFFNNVAKEWSMGTFDTSGCSLSFLVSWAWEHITRSKQYVDKLCISLFDFSGSSLSEKDKDLLSQFIGQLDTVSHRYKQFSADNHVLAISSSLDQRLRTLDTLFSYYKTLSHLLQKKLLPESHSIDVWSERDGEHKLIPYPVSVIRDYADQRRKDLSNLSSACRLSSSSCRALYMVDNLVSYLAPQGGPAAPWGNTPYPPPSIQTLLRITLLEDVPLHVKDMLLYYVLLDVQHFMPSATNKEEESMLERLTVYVLLRQGYRNMVRGLWCLDHNRWTEGYSLLKKVPRKDLPTWLHYSVVMLLLLKRENQLAYQYALDFKPECNTEDQVRVKLTTMLNVGRLQQGLEFLKSTEFEPRLLGYFLDSARDMQQLSEVCELRGLSPYEQSELKKYLESQRTRYTDFLWVDFLYMKRRYCEAYEYKQLVQRRHASNILSVQADGSETEAMEKFIWVTDRKVDYMYNKLVPNLNKEEYMRSKRDVNSVLDFSTVSTPLNVLTPQNRKRTADSDTTMLTNTTKRGRYEFEFDFAPTPRPKVNDTLGSPPNLPLVKADPNISALLSTPYVHKKEDRAPPAELMESVAPGSTQKPNKSLLKTPGGSSSSVKKALSFASLETTPEELESPESNATGHSRAKALNFSSEGEEEVQVNGEATLSYSMDENEDDAMECEDDASSLISEDLAYNDVVSRAPIRSELSIITEVSSESSYQSADDSGDELPLEASHTVEIEQETTAAASSEASYLHHVSSTSTVSTSFTSITSSTRRSTTLGDVSKLSSTSNMTLGDVSKLSSTSNMSLGDVSKL</sequence>
<dbReference type="PANTHER" id="PTHR21583">
    <property type="entry name" value="ELYS PROTEIN"/>
    <property type="match status" value="1"/>
</dbReference>
<dbReference type="Pfam" id="PF13934">
    <property type="entry name" value="ELYS"/>
    <property type="match status" value="1"/>
</dbReference>
<evidence type="ECO:0000259" key="4">
    <source>
        <dbReference type="Pfam" id="PF13934"/>
    </source>
</evidence>
<feature type="region of interest" description="Disordered" evidence="3">
    <location>
        <begin position="784"/>
        <end position="886"/>
    </location>
</feature>
<reference evidence="5" key="1">
    <citation type="submission" date="2021-05" db="EMBL/GenBank/DDBJ databases">
        <authorList>
            <person name="Alioto T."/>
            <person name="Alioto T."/>
            <person name="Gomez Garrido J."/>
        </authorList>
    </citation>
    <scope>NUCLEOTIDE SEQUENCE</scope>
</reference>
<feature type="compositionally biased region" description="Low complexity" evidence="3">
    <location>
        <begin position="786"/>
        <end position="795"/>
    </location>
</feature>
<accession>A0A8D8VUW6</accession>
<evidence type="ECO:0000256" key="3">
    <source>
        <dbReference type="SAM" id="MobiDB-lite"/>
    </source>
</evidence>
<dbReference type="GO" id="GO:0005634">
    <property type="term" value="C:nucleus"/>
    <property type="evidence" value="ECO:0007669"/>
    <property type="project" value="UniProtKB-SubCell"/>
</dbReference>
<dbReference type="PANTHER" id="PTHR21583:SF8">
    <property type="entry name" value="PROTEIN ELYS"/>
    <property type="match status" value="1"/>
</dbReference>
<feature type="region of interest" description="Disordered" evidence="3">
    <location>
        <begin position="654"/>
        <end position="733"/>
    </location>
</feature>
<protein>
    <submittedName>
        <fullName evidence="5">Protein ELYS</fullName>
    </submittedName>
</protein>
<dbReference type="EMBL" id="HBUF01095118">
    <property type="protein sequence ID" value="CAG6636662.1"/>
    <property type="molecule type" value="Transcribed_RNA"/>
</dbReference>
<keyword evidence="2" id="KW-0539">Nucleus</keyword>
<dbReference type="AlphaFoldDB" id="A0A8D8VUW6"/>
<name>A0A8D8VUW6_9HEMI</name>
<comment type="subcellular location">
    <subcellularLocation>
        <location evidence="1">Nucleus</location>
    </subcellularLocation>
</comment>
<dbReference type="EMBL" id="HBUF01095119">
    <property type="protein sequence ID" value="CAG6636663.1"/>
    <property type="molecule type" value="Transcribed_RNA"/>
</dbReference>